<dbReference type="STRING" id="1263082.A0A068SE91"/>
<dbReference type="FunFam" id="3.30.1370.100:FF:000001">
    <property type="entry name" value="Mismatch repair endonuclease pms1, putative"/>
    <property type="match status" value="1"/>
</dbReference>
<dbReference type="Gene3D" id="3.30.565.10">
    <property type="entry name" value="Histidine kinase-like ATPase, C-terminal domain"/>
    <property type="match status" value="1"/>
</dbReference>
<sequence>MHTTIQAIDQRSIHRICSGQVILDLSMAVKELVENSLDAGATTIDVKFKDQGLEAIEVSDNGSGIHESNYASLALKHHTSKLQNFEDLASVNTFGFRGEALSSLTALGELVVTTATKEQAPRGTRLEYDSNGKLVSRNAVARSKGTTIQINNLFHSLPVRQQEFKRNIKREYAKALSLLQAYALISQNTRLTVTNQGSRGQGTKALATSGNKTIRENIVNVFGTKMMSQVVPFFVEFTVEDDQPVKIQGFISKPVPGAGRNTADRQYMFVNGRPCHLPKIAKAVNDAYKSIVPSQSPFLLADIKLSPAMYDVNVTPDKRSLYLHDERRIIDELTEGITQELMATSTVEIRSQQEITSSITRQSGSFLSSQSSTTIQEKHTTSPLEDTISRRVEETAILQTPPPGNDTRASDNVPSSKNSWLARLQDMAARNQKRTTGSSRTKKRQSTLLTHITTAKRPRLVEEEEEEEEEEEMDTSAPESTPKSALSEISARDGESMETDELDEDDDGDAEAGQHEQPANGNEAEDHHHITNNTTIANGAWCTGDLERSIPIHDEDQFLERLKRKFSDVGISTSSNGSGYDSGDSQQVFVKAANLENEDDTAAADALSRVLHKSDFSRMKVLGQFNDSFILVMLDDYDLFIVDQHASDEKYNFEDLQANTRIESQRLVVPHIPDLTVAEESVAIENAHILRANCFEFRVDEDSAPGKRIQVISQPMSDSKVFSSTDFSELIHSLTEHPGRMVKCRGLRNVYASRACRKSKMFGDPLNYKEMVQIVEHMGELDHPWNCPHGRPTLRHLHRFKRNRQDAPQRPITFKGSLFTHSQ</sequence>
<dbReference type="CDD" id="cd03484">
    <property type="entry name" value="MutL_Trans_hPMS_2_like"/>
    <property type="match status" value="1"/>
</dbReference>
<name>A0A068SE91_9FUNG</name>
<evidence type="ECO:0000313" key="8">
    <source>
        <dbReference type="Proteomes" id="UP000027586"/>
    </source>
</evidence>
<gene>
    <name evidence="7" type="ORF">LCOR_11371.1</name>
</gene>
<dbReference type="Pfam" id="PF08676">
    <property type="entry name" value="MutL_C"/>
    <property type="match status" value="1"/>
</dbReference>
<dbReference type="Gene3D" id="3.30.230.10">
    <property type="match status" value="1"/>
</dbReference>
<dbReference type="NCBIfam" id="TIGR00585">
    <property type="entry name" value="mutl"/>
    <property type="match status" value="1"/>
</dbReference>
<evidence type="ECO:0000313" key="7">
    <source>
        <dbReference type="EMBL" id="CDH60589.1"/>
    </source>
</evidence>
<dbReference type="SMART" id="SM00853">
    <property type="entry name" value="MutL_C"/>
    <property type="match status" value="1"/>
</dbReference>
<feature type="compositionally biased region" description="Acidic residues" evidence="4">
    <location>
        <begin position="462"/>
        <end position="474"/>
    </location>
</feature>
<evidence type="ECO:0000259" key="5">
    <source>
        <dbReference type="SMART" id="SM00853"/>
    </source>
</evidence>
<dbReference type="Gene3D" id="3.30.1540.20">
    <property type="entry name" value="MutL, C-terminal domain, dimerisation subdomain"/>
    <property type="match status" value="1"/>
</dbReference>
<dbReference type="GO" id="GO:0005524">
    <property type="term" value="F:ATP binding"/>
    <property type="evidence" value="ECO:0007669"/>
    <property type="project" value="InterPro"/>
</dbReference>
<dbReference type="InterPro" id="IPR014762">
    <property type="entry name" value="DNA_mismatch_repair_CS"/>
</dbReference>
<dbReference type="PANTHER" id="PTHR10073:SF52">
    <property type="entry name" value="MISMATCH REPAIR ENDONUCLEASE PMS2"/>
    <property type="match status" value="1"/>
</dbReference>
<dbReference type="OrthoDB" id="10263226at2759"/>
<protein>
    <recommendedName>
        <fullName evidence="3">DNA mismatch repair protein PMS1</fullName>
    </recommendedName>
</protein>
<dbReference type="InterPro" id="IPR013507">
    <property type="entry name" value="DNA_mismatch_S5_2-like"/>
</dbReference>
<dbReference type="PROSITE" id="PS00058">
    <property type="entry name" value="DNA_MISMATCH_REPAIR_1"/>
    <property type="match status" value="1"/>
</dbReference>
<dbReference type="SUPFAM" id="SSF54211">
    <property type="entry name" value="Ribosomal protein S5 domain 2-like"/>
    <property type="match status" value="1"/>
</dbReference>
<keyword evidence="8" id="KW-1185">Reference proteome</keyword>
<feature type="region of interest" description="Disordered" evidence="4">
    <location>
        <begin position="360"/>
        <end position="527"/>
    </location>
</feature>
<dbReference type="InterPro" id="IPR038973">
    <property type="entry name" value="MutL/Mlh/Pms-like"/>
</dbReference>
<evidence type="ECO:0000256" key="3">
    <source>
        <dbReference type="ARBA" id="ARBA00070941"/>
    </source>
</evidence>
<dbReference type="PANTHER" id="PTHR10073">
    <property type="entry name" value="DNA MISMATCH REPAIR PROTEIN MLH, PMS, MUTL"/>
    <property type="match status" value="1"/>
</dbReference>
<dbReference type="GO" id="GO:0016887">
    <property type="term" value="F:ATP hydrolysis activity"/>
    <property type="evidence" value="ECO:0007669"/>
    <property type="project" value="InterPro"/>
</dbReference>
<dbReference type="Pfam" id="PF13589">
    <property type="entry name" value="HATPase_c_3"/>
    <property type="match status" value="1"/>
</dbReference>
<evidence type="ECO:0000256" key="1">
    <source>
        <dbReference type="ARBA" id="ARBA00006082"/>
    </source>
</evidence>
<dbReference type="InterPro" id="IPR037198">
    <property type="entry name" value="MutL_C_sf"/>
</dbReference>
<feature type="compositionally biased region" description="Acidic residues" evidence="4">
    <location>
        <begin position="496"/>
        <end position="510"/>
    </location>
</feature>
<dbReference type="InterPro" id="IPR020568">
    <property type="entry name" value="Ribosomal_Su5_D2-typ_SF"/>
</dbReference>
<organism evidence="7 8">
    <name type="scientific">Lichtheimia corymbifera JMRC:FSU:9682</name>
    <dbReference type="NCBI Taxonomy" id="1263082"/>
    <lineage>
        <taxon>Eukaryota</taxon>
        <taxon>Fungi</taxon>
        <taxon>Fungi incertae sedis</taxon>
        <taxon>Mucoromycota</taxon>
        <taxon>Mucoromycotina</taxon>
        <taxon>Mucoromycetes</taxon>
        <taxon>Mucorales</taxon>
        <taxon>Lichtheimiaceae</taxon>
        <taxon>Lichtheimia</taxon>
    </lineage>
</organism>
<feature type="compositionally biased region" description="Polar residues" evidence="4">
    <location>
        <begin position="410"/>
        <end position="419"/>
    </location>
</feature>
<dbReference type="SMART" id="SM01340">
    <property type="entry name" value="DNA_mis_repair"/>
    <property type="match status" value="1"/>
</dbReference>
<comment type="caution">
    <text evidence="7">The sequence shown here is derived from an EMBL/GenBank/DDBJ whole genome shotgun (WGS) entry which is preliminary data.</text>
</comment>
<feature type="compositionally biased region" description="Low complexity" evidence="4">
    <location>
        <begin position="360"/>
        <end position="375"/>
    </location>
</feature>
<dbReference type="InterPro" id="IPR014721">
    <property type="entry name" value="Ribsml_uS5_D2-typ_fold_subgr"/>
</dbReference>
<dbReference type="GO" id="GO:0030983">
    <property type="term" value="F:mismatched DNA binding"/>
    <property type="evidence" value="ECO:0007669"/>
    <property type="project" value="InterPro"/>
</dbReference>
<reference evidence="7" key="1">
    <citation type="submission" date="2013-08" db="EMBL/GenBank/DDBJ databases">
        <title>Gene expansion shapes genome architecture in the human pathogen Lichtheimia corymbifera: an evolutionary genomics analysis in the ancient terrestrial Mucorales (Mucoromycotina).</title>
        <authorList>
            <person name="Schwartze V.U."/>
            <person name="Winter S."/>
            <person name="Shelest E."/>
            <person name="Marcet-Houben M."/>
            <person name="Horn F."/>
            <person name="Wehner S."/>
            <person name="Hoffmann K."/>
            <person name="Riege K."/>
            <person name="Sammeth M."/>
            <person name="Nowrousian M."/>
            <person name="Valiante V."/>
            <person name="Linde J."/>
            <person name="Jacobsen I.D."/>
            <person name="Marz M."/>
            <person name="Brakhage A.A."/>
            <person name="Gabaldon T."/>
            <person name="Bocker S."/>
            <person name="Voigt K."/>
        </authorList>
    </citation>
    <scope>NUCLEOTIDE SEQUENCE [LARGE SCALE GENOMIC DNA]</scope>
    <source>
        <strain evidence="7">FSU 9682</strain>
    </source>
</reference>
<dbReference type="FunFam" id="3.30.565.10:FF:000014">
    <property type="entry name" value="Mismatch repair endonuclease pms1, putative"/>
    <property type="match status" value="1"/>
</dbReference>
<feature type="domain" description="MutL C-terminal dimerisation" evidence="5">
    <location>
        <begin position="621"/>
        <end position="766"/>
    </location>
</feature>
<dbReference type="Proteomes" id="UP000027586">
    <property type="component" value="Unassembled WGS sequence"/>
</dbReference>
<dbReference type="EMBL" id="CBTN010000098">
    <property type="protein sequence ID" value="CDH60589.1"/>
    <property type="molecule type" value="Genomic_DNA"/>
</dbReference>
<dbReference type="SUPFAM" id="SSF55874">
    <property type="entry name" value="ATPase domain of HSP90 chaperone/DNA topoisomerase II/histidine kinase"/>
    <property type="match status" value="1"/>
</dbReference>
<dbReference type="CDD" id="cd16926">
    <property type="entry name" value="HATPase_MutL-MLH-PMS-like"/>
    <property type="match status" value="1"/>
</dbReference>
<evidence type="ECO:0000256" key="4">
    <source>
        <dbReference type="SAM" id="MobiDB-lite"/>
    </source>
</evidence>
<dbReference type="InterPro" id="IPR042121">
    <property type="entry name" value="MutL_C_regsub"/>
</dbReference>
<dbReference type="Gene3D" id="3.30.1370.100">
    <property type="entry name" value="MutL, C-terminal domain, regulatory subdomain"/>
    <property type="match status" value="1"/>
</dbReference>
<proteinExistence type="inferred from homology"/>
<dbReference type="InterPro" id="IPR036890">
    <property type="entry name" value="HATPase_C_sf"/>
</dbReference>
<dbReference type="VEuPathDB" id="FungiDB:LCOR_11371.1"/>
<evidence type="ECO:0000259" key="6">
    <source>
        <dbReference type="SMART" id="SM01340"/>
    </source>
</evidence>
<dbReference type="GO" id="GO:0140664">
    <property type="term" value="F:ATP-dependent DNA damage sensor activity"/>
    <property type="evidence" value="ECO:0007669"/>
    <property type="project" value="InterPro"/>
</dbReference>
<accession>A0A068SE91</accession>
<dbReference type="AlphaFoldDB" id="A0A068SE91"/>
<comment type="similarity">
    <text evidence="1">Belongs to the DNA mismatch repair MutL/HexB family.</text>
</comment>
<feature type="domain" description="DNA mismatch repair protein S5" evidence="6">
    <location>
        <begin position="218"/>
        <end position="342"/>
    </location>
</feature>
<dbReference type="Pfam" id="PF01119">
    <property type="entry name" value="DNA_mis_repair"/>
    <property type="match status" value="1"/>
</dbReference>
<keyword evidence="2" id="KW-0227">DNA damage</keyword>
<dbReference type="InterPro" id="IPR042120">
    <property type="entry name" value="MutL_C_dimsub"/>
</dbReference>
<dbReference type="GO" id="GO:0000710">
    <property type="term" value="P:meiotic mismatch repair"/>
    <property type="evidence" value="ECO:0007669"/>
    <property type="project" value="UniProtKB-ARBA"/>
</dbReference>
<evidence type="ECO:0000256" key="2">
    <source>
        <dbReference type="ARBA" id="ARBA00022763"/>
    </source>
</evidence>
<dbReference type="InterPro" id="IPR002099">
    <property type="entry name" value="MutL/Mlh/PMS"/>
</dbReference>
<dbReference type="InterPro" id="IPR014790">
    <property type="entry name" value="MutL_C"/>
</dbReference>
<dbReference type="SUPFAM" id="SSF118116">
    <property type="entry name" value="DNA mismatch repair protein MutL"/>
    <property type="match status" value="1"/>
</dbReference>
<dbReference type="GO" id="GO:0032389">
    <property type="term" value="C:MutLalpha complex"/>
    <property type="evidence" value="ECO:0007669"/>
    <property type="project" value="TreeGrafter"/>
</dbReference>